<evidence type="ECO:0000256" key="6">
    <source>
        <dbReference type="ARBA" id="ARBA00023125"/>
    </source>
</evidence>
<dbReference type="CTD" id="3930"/>
<feature type="transmembrane region" description="Helical" evidence="11">
    <location>
        <begin position="245"/>
        <end position="268"/>
    </location>
</feature>
<name>A0A6P3Y3K5_DINQU</name>
<feature type="transmembrane region" description="Helical" evidence="11">
    <location>
        <begin position="423"/>
        <end position="445"/>
    </location>
</feature>
<evidence type="ECO:0000256" key="10">
    <source>
        <dbReference type="SAM" id="MobiDB-lite"/>
    </source>
</evidence>
<comment type="subcellular location">
    <subcellularLocation>
        <location evidence="1">Nucleus inner membrane</location>
        <topology evidence="1">Multi-pass membrane protein</topology>
    </subcellularLocation>
</comment>
<evidence type="ECO:0000256" key="3">
    <source>
        <dbReference type="ARBA" id="ARBA00022553"/>
    </source>
</evidence>
<evidence type="ECO:0000259" key="12">
    <source>
        <dbReference type="Pfam" id="PF07039"/>
    </source>
</evidence>
<keyword evidence="9" id="KW-0539">Nucleus</keyword>
<dbReference type="GO" id="GO:0006695">
    <property type="term" value="P:cholesterol biosynthetic process"/>
    <property type="evidence" value="ECO:0007669"/>
    <property type="project" value="TreeGrafter"/>
</dbReference>
<evidence type="ECO:0000256" key="8">
    <source>
        <dbReference type="ARBA" id="ARBA00023170"/>
    </source>
</evidence>
<dbReference type="GO" id="GO:0003677">
    <property type="term" value="F:DNA binding"/>
    <property type="evidence" value="ECO:0007669"/>
    <property type="project" value="UniProtKB-KW"/>
</dbReference>
<keyword evidence="8" id="KW-0675">Receptor</keyword>
<dbReference type="GO" id="GO:0050613">
    <property type="term" value="F:Delta14-sterol reductase activity"/>
    <property type="evidence" value="ECO:0007669"/>
    <property type="project" value="TreeGrafter"/>
</dbReference>
<dbReference type="Gene3D" id="1.20.120.1630">
    <property type="match status" value="1"/>
</dbReference>
<evidence type="ECO:0000256" key="1">
    <source>
        <dbReference type="ARBA" id="ARBA00004473"/>
    </source>
</evidence>
<keyword evidence="3" id="KW-0597">Phosphoprotein</keyword>
<feature type="domain" description="SGF29 C-terminal" evidence="12">
    <location>
        <begin position="3"/>
        <end position="38"/>
    </location>
</feature>
<keyword evidence="5 11" id="KW-1133">Transmembrane helix</keyword>
<feature type="transmembrane region" description="Helical" evidence="11">
    <location>
        <begin position="605"/>
        <end position="622"/>
    </location>
</feature>
<evidence type="ECO:0000256" key="7">
    <source>
        <dbReference type="ARBA" id="ARBA00023136"/>
    </source>
</evidence>
<evidence type="ECO:0000256" key="9">
    <source>
        <dbReference type="ARBA" id="ARBA00023242"/>
    </source>
</evidence>
<feature type="compositionally biased region" description="Polar residues" evidence="10">
    <location>
        <begin position="90"/>
        <end position="100"/>
    </location>
</feature>
<keyword evidence="13" id="KW-1185">Reference proteome</keyword>
<sequence length="652" mass="74567">MVFTEGEEVLARYPNTSEYYKGKIVHVRGEEYKVKFETGVQHTVGEMDIKPERRGRTPTRASSRIARKSPIRYSPSRRSPSRRSPARQSVQTPTKKLSVRSTRLAKVSLSRIDVESDNVNNHKEGNEVDKNSKRVEAMPLQQRLNEINMLTRRSTRMSSMSKIEKERTPIVLVREIDRAASLPIEKRSYLIDYSSGERGRGYSMQRDKFQDLTRLPPAQESEKREASIAENREKGIIRIDQPQEWGGWIGTSLLTFLLPLSMILPQLLCLKGRCRSYLDVQFTTDWRSYINWQGFLVYVVYLTVLACVSILPIGRNVDGQQSKTGKLQYRINGFLSATLAIALFGLCINKDIPISDYILNNSVQLVISGWLIGTILALGLYIKAERASVVSLNIYASTNSRMYNFWQGREINPRVGVLDIKLLLIRASLIGMLIVNVAVAVKAIGDVKSPNVQQFDVSTLLAISLQLFYIIDGLIYEATIFTSFTVMYEGTGYMTCVSHLLYPFLPTLTTKFMLYQKTQFNYYTGIFVLIFIVGYILYRSSNSRKDEFRKNPVSPTMPYLETIPTLRGKKLMLSGLWGHVRHPNYLGDIMMQWSFAGVSLATDVLPYYAAVCCTLTLAYRAVRDNRRCQTRYGYAWEEYCSRVKYMILKCVF</sequence>
<dbReference type="GeneID" id="106749681"/>
<dbReference type="SUPFAM" id="SSF63748">
    <property type="entry name" value="Tudor/PWWP/MBT"/>
    <property type="match status" value="1"/>
</dbReference>
<dbReference type="Pfam" id="PF01222">
    <property type="entry name" value="ERG4_ERG24"/>
    <property type="match status" value="1"/>
</dbReference>
<feature type="region of interest" description="Disordered" evidence="10">
    <location>
        <begin position="48"/>
        <end position="100"/>
    </location>
</feature>
<dbReference type="AlphaFoldDB" id="A0A6P3Y3K5"/>
<reference evidence="14" key="1">
    <citation type="submission" date="2025-08" db="UniProtKB">
        <authorList>
            <consortium name="RefSeq"/>
        </authorList>
    </citation>
    <scope>IDENTIFICATION</scope>
</reference>
<dbReference type="OrthoDB" id="5326588at2759"/>
<proteinExistence type="inferred from homology"/>
<dbReference type="GO" id="GO:0005637">
    <property type="term" value="C:nuclear inner membrane"/>
    <property type="evidence" value="ECO:0007669"/>
    <property type="project" value="UniProtKB-SubCell"/>
</dbReference>
<keyword evidence="7 11" id="KW-0472">Membrane</keyword>
<dbReference type="PANTHER" id="PTHR21257">
    <property type="entry name" value="DELTA(14)-STEROL REDUCTASE"/>
    <property type="match status" value="1"/>
</dbReference>
<dbReference type="GO" id="GO:0005789">
    <property type="term" value="C:endoplasmic reticulum membrane"/>
    <property type="evidence" value="ECO:0007669"/>
    <property type="project" value="TreeGrafter"/>
</dbReference>
<feature type="transmembrane region" description="Helical" evidence="11">
    <location>
        <begin position="361"/>
        <end position="382"/>
    </location>
</feature>
<comment type="similarity">
    <text evidence="2">Belongs to the ERG4/ERG24 family.</text>
</comment>
<dbReference type="KEGG" id="dqu:106749681"/>
<keyword evidence="6" id="KW-0238">DNA-binding</keyword>
<feature type="transmembrane region" description="Helical" evidence="11">
    <location>
        <begin position="520"/>
        <end position="538"/>
    </location>
</feature>
<dbReference type="PANTHER" id="PTHR21257:SF55">
    <property type="entry name" value="DELTA(14)-STEROL REDUCTASE LBR"/>
    <property type="match status" value="1"/>
</dbReference>
<protein>
    <submittedName>
        <fullName evidence="14">Delta(14)-sterol reductase isoform X1</fullName>
    </submittedName>
</protein>
<evidence type="ECO:0000313" key="14">
    <source>
        <dbReference type="RefSeq" id="XP_014484852.1"/>
    </source>
</evidence>
<evidence type="ECO:0000256" key="11">
    <source>
        <dbReference type="SAM" id="Phobius"/>
    </source>
</evidence>
<dbReference type="Pfam" id="PF07039">
    <property type="entry name" value="SGF29_Tudor"/>
    <property type="match status" value="1"/>
</dbReference>
<gene>
    <name evidence="14" type="primary">LOC106749681</name>
</gene>
<feature type="transmembrane region" description="Helical" evidence="11">
    <location>
        <begin position="457"/>
        <end position="478"/>
    </location>
</feature>
<evidence type="ECO:0000256" key="4">
    <source>
        <dbReference type="ARBA" id="ARBA00022692"/>
    </source>
</evidence>
<feature type="transmembrane region" description="Helical" evidence="11">
    <location>
        <begin position="289"/>
        <end position="311"/>
    </location>
</feature>
<dbReference type="InterPro" id="IPR001171">
    <property type="entry name" value="ERG24_DHCR-like"/>
</dbReference>
<dbReference type="RefSeq" id="XP_014484852.1">
    <property type="nucleotide sequence ID" value="XM_014629366.1"/>
</dbReference>
<keyword evidence="4 11" id="KW-0812">Transmembrane</keyword>
<feature type="transmembrane region" description="Helical" evidence="11">
    <location>
        <begin position="331"/>
        <end position="349"/>
    </location>
</feature>
<evidence type="ECO:0000256" key="2">
    <source>
        <dbReference type="ARBA" id="ARBA00005402"/>
    </source>
</evidence>
<dbReference type="Proteomes" id="UP000515204">
    <property type="component" value="Unplaced"/>
</dbReference>
<evidence type="ECO:0000313" key="13">
    <source>
        <dbReference type="Proteomes" id="UP000515204"/>
    </source>
</evidence>
<organism evidence="13 14">
    <name type="scientific">Dinoponera quadriceps</name>
    <name type="common">South American ant</name>
    <dbReference type="NCBI Taxonomy" id="609295"/>
    <lineage>
        <taxon>Eukaryota</taxon>
        <taxon>Metazoa</taxon>
        <taxon>Ecdysozoa</taxon>
        <taxon>Arthropoda</taxon>
        <taxon>Hexapoda</taxon>
        <taxon>Insecta</taxon>
        <taxon>Pterygota</taxon>
        <taxon>Neoptera</taxon>
        <taxon>Endopterygota</taxon>
        <taxon>Hymenoptera</taxon>
        <taxon>Apocrita</taxon>
        <taxon>Aculeata</taxon>
        <taxon>Formicoidea</taxon>
        <taxon>Formicidae</taxon>
        <taxon>Ponerinae</taxon>
        <taxon>Ponerini</taxon>
        <taxon>Dinoponera</taxon>
    </lineage>
</organism>
<dbReference type="Gene3D" id="2.30.30.140">
    <property type="match status" value="1"/>
</dbReference>
<dbReference type="InterPro" id="IPR010750">
    <property type="entry name" value="SGF29_tudor-like_dom"/>
</dbReference>
<accession>A0A6P3Y3K5</accession>
<evidence type="ECO:0000256" key="5">
    <source>
        <dbReference type="ARBA" id="ARBA00022989"/>
    </source>
</evidence>